<keyword evidence="1" id="KW-1133">Transmembrane helix</keyword>
<dbReference type="EMBL" id="PKJO01000019">
    <property type="protein sequence ID" value="PLA39344.1"/>
    <property type="molecule type" value="Genomic_DNA"/>
</dbReference>
<feature type="transmembrane region" description="Helical" evidence="1">
    <location>
        <begin position="25"/>
        <end position="52"/>
    </location>
</feature>
<keyword evidence="1" id="KW-0812">Transmembrane</keyword>
<dbReference type="GO" id="GO:0090313">
    <property type="term" value="P:regulation of protein targeting to membrane"/>
    <property type="evidence" value="ECO:0007669"/>
    <property type="project" value="TreeGrafter"/>
</dbReference>
<keyword evidence="1" id="KW-0472">Membrane</keyword>
<comment type="caution">
    <text evidence="3">The sequence shown here is derived from an EMBL/GenBank/DDBJ whole genome shotgun (WGS) entry which is preliminary data.</text>
</comment>
<dbReference type="PANTHER" id="PTHR30441:SF4">
    <property type="entry name" value="PROTEIN ASMA"/>
    <property type="match status" value="1"/>
</dbReference>
<proteinExistence type="predicted"/>
<evidence type="ECO:0000313" key="3">
    <source>
        <dbReference type="EMBL" id="PLA39344.1"/>
    </source>
</evidence>
<dbReference type="PANTHER" id="PTHR30441">
    <property type="entry name" value="DUF748 DOMAIN-CONTAINING PROTEIN"/>
    <property type="match status" value="1"/>
</dbReference>
<dbReference type="GO" id="GO:0005886">
    <property type="term" value="C:plasma membrane"/>
    <property type="evidence" value="ECO:0007669"/>
    <property type="project" value="TreeGrafter"/>
</dbReference>
<evidence type="ECO:0000256" key="1">
    <source>
        <dbReference type="SAM" id="Phobius"/>
    </source>
</evidence>
<accession>A0A2I1X9N3</accession>
<dbReference type="Proteomes" id="UP000234767">
    <property type="component" value="Unassembled WGS sequence"/>
</dbReference>
<dbReference type="AlphaFoldDB" id="A0A2I1X9N3"/>
<sequence>MCYTFSYVTLLPLRMKNPLLNSGKFWLKTVVTAVILLVCTAAALYASVYALFTPERIETTVQNAFSGTGRNIRFSNDIRRSWFPRPTVTLKNVTITRPHSNQTALHIKETRIGLGWSSLWNDYPFIEKWVITGADAVLSRTEDGKWNLQDLLHPSHPTSLNRLIIENSSLHMNIAGQAHIIDNFYLNVRNDGTDGRPFKINGSLRRPSQPIQWQGSGVFNASETGWSIPNLLWEAYVAEKESKLSADGSGTWTWSSENDSLKADNLSLRTDNPAQNFHLTAQIPRLSLKNNVLNIPSLNGAFTAGKPESQWNGSFKLDKASIRTSVATLDNFEFNASHKNAAHQTNLTLTGPLLWQQNKGLQSSPINLTTLQDTVNRLPNPRFISQLTGSFNWNGKENWQGDFKGTFDRQPLALVFKYQTTEGETPLLEAGIALQKLSLLPYWNDIQTNSGSGYPTILDNGQIPKIDANIKIGNVQIPGLQLDNIKTLLNADKEHIALSHFKAGLYGGQTEGGISMANTTPPTYHLQQNAQNVQIRPLLQDLFGFHSFSGNGDAVIDLTARGDNRKQLIQSLQGMLTLNILNGAWKGIDINHILKNGISAQHPGGEHAQTPFNRFTLNSEIDKGISHHINTELFSEHLHIVSNGYTDLNTQELSEDLLIRNTLNPSAKPIPLKIRGNVANPSVTLDYNRITHGLNNPKEKQKALEQTLREQWHWLNPERKQADK</sequence>
<dbReference type="InterPro" id="IPR052894">
    <property type="entry name" value="AsmA-related"/>
</dbReference>
<dbReference type="InterPro" id="IPR007844">
    <property type="entry name" value="AsmA"/>
</dbReference>
<organism evidence="3 4">
    <name type="scientific">Neisseria sicca</name>
    <dbReference type="NCBI Taxonomy" id="490"/>
    <lineage>
        <taxon>Bacteria</taxon>
        <taxon>Pseudomonadati</taxon>
        <taxon>Pseudomonadota</taxon>
        <taxon>Betaproteobacteria</taxon>
        <taxon>Neisseriales</taxon>
        <taxon>Neisseriaceae</taxon>
        <taxon>Neisseria</taxon>
    </lineage>
</organism>
<evidence type="ECO:0000313" key="4">
    <source>
        <dbReference type="Proteomes" id="UP000234767"/>
    </source>
</evidence>
<evidence type="ECO:0000259" key="2">
    <source>
        <dbReference type="Pfam" id="PF05170"/>
    </source>
</evidence>
<feature type="domain" description="AsmA" evidence="2">
    <location>
        <begin position="28"/>
        <end position="630"/>
    </location>
</feature>
<gene>
    <name evidence="3" type="ORF">CYK00_11060</name>
</gene>
<reference evidence="3 4" key="1">
    <citation type="submission" date="2017-12" db="EMBL/GenBank/DDBJ databases">
        <title>Phylogenetic diversity of female urinary microbiome.</title>
        <authorList>
            <person name="Thomas-White K."/>
            <person name="Wolfe A.J."/>
        </authorList>
    </citation>
    <scope>NUCLEOTIDE SEQUENCE [LARGE SCALE GENOMIC DNA]</scope>
    <source>
        <strain evidence="3 4">UMB0321</strain>
    </source>
</reference>
<protein>
    <submittedName>
        <fullName evidence="3">AsmA family protein</fullName>
    </submittedName>
</protein>
<dbReference type="Pfam" id="PF05170">
    <property type="entry name" value="AsmA"/>
    <property type="match status" value="1"/>
</dbReference>
<name>A0A2I1X9N3_NEISI</name>